<evidence type="ECO:0000256" key="1">
    <source>
        <dbReference type="SAM" id="MobiDB-lite"/>
    </source>
</evidence>
<dbReference type="EMBL" id="FWFU01000001">
    <property type="protein sequence ID" value="SLN11251.1"/>
    <property type="molecule type" value="Genomic_DNA"/>
</dbReference>
<reference evidence="2 3" key="1">
    <citation type="submission" date="2017-03" db="EMBL/GenBank/DDBJ databases">
        <authorList>
            <person name="Afonso C.L."/>
            <person name="Miller P.J."/>
            <person name="Scott M.A."/>
            <person name="Spackman E."/>
            <person name="Goraichik I."/>
            <person name="Dimitrov K.M."/>
            <person name="Suarez D.L."/>
            <person name="Swayne D.E."/>
        </authorList>
    </citation>
    <scope>NUCLEOTIDE SEQUENCE [LARGE SCALE GENOMIC DNA]</scope>
    <source>
        <strain evidence="2 3">CECT 8110</strain>
    </source>
</reference>
<dbReference type="AlphaFoldDB" id="A0A1X6Y688"/>
<protein>
    <submittedName>
        <fullName evidence="2">Uncharacterized protein</fullName>
    </submittedName>
</protein>
<sequence length="793" mass="85207">MIRAAGPAGEDKRGHKSLDQAMHHLLELRTRSETARYSDAGTIQTGEYSVYTLRADGTLDIVLEKPPAPPEIQRLSDGTYRHRAWRVTALVFSASDSTVTWPSNVKWGRVGYELSGDPATLSEMPGPPENPRPAGTADLFELVYFERTGEWWANVVAAGVESSDPLNPDEDPNAPDQTPEDPGDEGTDPSETPDHSYTDPVTGDPLTPVQPPATDGEILALHSGAISRTNDGGHTWRRLSSPDSPYNFSTLKGQGTLVSTVSGKALFSSNLINFTELAFPTEYFSEITLENGDFESGDLTGWNVTEGSDPLVLDTVSPAQRGGTYYLASDQESADSAFSVEQSVSVPSESNTIQVSADVLAESGLARIEFLRASVLPSLNSEADWSGSIISGYATAQDGSSLDLEVESGGMDGIGQNGNGGQKTVALKYQNGDLYDRPWILVLRDIDAHETVTFDAEDFVELRKMDGSDAFANVGTFAIVGANSENNDCGVVLKNGRVTLELDLLLSAVDFSSSPVLAEFFNESGPSRETITSTTWGTNDWARRSVSANLEGNFEDLVVRLSGDGSESVVYFDNVSAGVYSSRDETVSVVARDLINRQHFVATASSIHVVKNGVSDYIAPIPFKPLFMAVHAGNVVIADTQKIGISANAGLSFSVVEKPGVAQVLANPSPIAVLQNGEIYNVETDATLSLLREAAPDTSLSWGAKRQVWYSLADGPGLVKAREWDSPESHSQMPRSATAGDTAGDRRVLALDSGDLMGWVPISRDLFHFDASSDSWKISIPLKEAIHDIQEVK</sequence>
<feature type="compositionally biased region" description="Acidic residues" evidence="1">
    <location>
        <begin position="167"/>
        <end position="188"/>
    </location>
</feature>
<feature type="region of interest" description="Disordered" evidence="1">
    <location>
        <begin position="162"/>
        <end position="215"/>
    </location>
</feature>
<keyword evidence="3" id="KW-1185">Reference proteome</keyword>
<accession>A0A1X6Y688</accession>
<evidence type="ECO:0000313" key="3">
    <source>
        <dbReference type="Proteomes" id="UP000193207"/>
    </source>
</evidence>
<organism evidence="2 3">
    <name type="scientific">Roseovarius halotolerans</name>
    <dbReference type="NCBI Taxonomy" id="505353"/>
    <lineage>
        <taxon>Bacteria</taxon>
        <taxon>Pseudomonadati</taxon>
        <taxon>Pseudomonadota</taxon>
        <taxon>Alphaproteobacteria</taxon>
        <taxon>Rhodobacterales</taxon>
        <taxon>Roseobacteraceae</taxon>
        <taxon>Roseovarius</taxon>
    </lineage>
</organism>
<dbReference type="Proteomes" id="UP000193207">
    <property type="component" value="Unassembled WGS sequence"/>
</dbReference>
<gene>
    <name evidence="2" type="ORF">ROH8110_00080</name>
</gene>
<dbReference type="Gene3D" id="2.60.120.260">
    <property type="entry name" value="Galactose-binding domain-like"/>
    <property type="match status" value="1"/>
</dbReference>
<evidence type="ECO:0000313" key="2">
    <source>
        <dbReference type="EMBL" id="SLN11251.1"/>
    </source>
</evidence>
<feature type="region of interest" description="Disordered" evidence="1">
    <location>
        <begin position="724"/>
        <end position="744"/>
    </location>
</feature>
<proteinExistence type="predicted"/>
<name>A0A1X6Y688_9RHOB</name>